<dbReference type="AlphaFoldDB" id="A0A177CH37"/>
<protein>
    <submittedName>
        <fullName evidence="1">Uncharacterized protein</fullName>
    </submittedName>
</protein>
<dbReference type="GeneID" id="28768419"/>
<reference evidence="1 2" key="1">
    <citation type="submission" date="2016-05" db="EMBL/GenBank/DDBJ databases">
        <title>Comparative analysis of secretome profiles of manganese(II)-oxidizing ascomycete fungi.</title>
        <authorList>
            <consortium name="DOE Joint Genome Institute"/>
            <person name="Zeiner C.A."/>
            <person name="Purvine S.O."/>
            <person name="Zink E.M."/>
            <person name="Wu S."/>
            <person name="Pasa-Tolic L."/>
            <person name="Chaput D.L."/>
            <person name="Haridas S."/>
            <person name="Grigoriev I.V."/>
            <person name="Santelli C.M."/>
            <person name="Hansel C.M."/>
        </authorList>
    </citation>
    <scope>NUCLEOTIDE SEQUENCE [LARGE SCALE GENOMIC DNA]</scope>
    <source>
        <strain evidence="1 2">AP3s5-JAC2a</strain>
    </source>
</reference>
<keyword evidence="2" id="KW-1185">Reference proteome</keyword>
<evidence type="ECO:0000313" key="1">
    <source>
        <dbReference type="EMBL" id="OAG06541.1"/>
    </source>
</evidence>
<accession>A0A177CH37</accession>
<sequence>MKQAALEMWYGENTFRLGGIGFGCGENLAYPYMVPNHNAFAHLQHVQVHVRGDHAGWADLAKYCETTKSMLRLIAFEVEFVRLAHPDAKSKSLQDAFAEVGPLEVHAEKFVLEYYGKSELLSPARALVVADRMDYREMVGVFEKISIASGGKVVKEAVQRFWYDCKTRVDVDEIWQLPPNSIYP</sequence>
<gene>
    <name evidence="1" type="ORF">CC84DRAFT_1259712</name>
</gene>
<dbReference type="InParanoid" id="A0A177CH37"/>
<dbReference type="RefSeq" id="XP_018036906.1">
    <property type="nucleotide sequence ID" value="XM_018184933.1"/>
</dbReference>
<dbReference type="OrthoDB" id="3786386at2759"/>
<name>A0A177CH37_9PLEO</name>
<evidence type="ECO:0000313" key="2">
    <source>
        <dbReference type="Proteomes" id="UP000077069"/>
    </source>
</evidence>
<proteinExistence type="predicted"/>
<dbReference type="EMBL" id="KV441552">
    <property type="protein sequence ID" value="OAG06541.1"/>
    <property type="molecule type" value="Genomic_DNA"/>
</dbReference>
<organism evidence="1 2">
    <name type="scientific">Paraphaeosphaeria sporulosa</name>
    <dbReference type="NCBI Taxonomy" id="1460663"/>
    <lineage>
        <taxon>Eukaryota</taxon>
        <taxon>Fungi</taxon>
        <taxon>Dikarya</taxon>
        <taxon>Ascomycota</taxon>
        <taxon>Pezizomycotina</taxon>
        <taxon>Dothideomycetes</taxon>
        <taxon>Pleosporomycetidae</taxon>
        <taxon>Pleosporales</taxon>
        <taxon>Massarineae</taxon>
        <taxon>Didymosphaeriaceae</taxon>
        <taxon>Paraphaeosphaeria</taxon>
    </lineage>
</organism>
<dbReference type="Proteomes" id="UP000077069">
    <property type="component" value="Unassembled WGS sequence"/>
</dbReference>